<dbReference type="NCBIfam" id="TIGR03494">
    <property type="entry name" value="salicyl_syn"/>
    <property type="match status" value="1"/>
</dbReference>
<evidence type="ECO:0000256" key="1">
    <source>
        <dbReference type="ARBA" id="ARBA00001946"/>
    </source>
</evidence>
<evidence type="ECO:0000313" key="7">
    <source>
        <dbReference type="Proteomes" id="UP000255425"/>
    </source>
</evidence>
<dbReference type="GO" id="GO:0004049">
    <property type="term" value="F:anthranilate synthase activity"/>
    <property type="evidence" value="ECO:0007669"/>
    <property type="project" value="UniProtKB-EC"/>
</dbReference>
<protein>
    <submittedName>
        <fullName evidence="6">Anthranilate synthase component I</fullName>
        <ecNumber evidence="6">4.1.3.-</ecNumber>
        <ecNumber evidence="6">4.1.3.27</ecNumber>
    </submittedName>
</protein>
<dbReference type="PANTHER" id="PTHR11236">
    <property type="entry name" value="AMINOBENZOATE/ANTHRANILATE SYNTHASE"/>
    <property type="match status" value="1"/>
</dbReference>
<dbReference type="RefSeq" id="WP_115314157.1">
    <property type="nucleotide sequence ID" value="NZ_CP068030.1"/>
</dbReference>
<dbReference type="InterPro" id="IPR019999">
    <property type="entry name" value="Anth_synth_I-like"/>
</dbReference>
<dbReference type="EC" id="4.1.3.-" evidence="6"/>
<dbReference type="InterPro" id="IPR015890">
    <property type="entry name" value="Chorismate_C"/>
</dbReference>
<dbReference type="PANTHER" id="PTHR11236:SF48">
    <property type="entry name" value="ISOCHORISMATE SYNTHASE MENF"/>
    <property type="match status" value="1"/>
</dbReference>
<keyword evidence="3" id="KW-0460">Magnesium</keyword>
<keyword evidence="4 6" id="KW-0456">Lyase</keyword>
<dbReference type="GO" id="GO:0000162">
    <property type="term" value="P:L-tryptophan biosynthetic process"/>
    <property type="evidence" value="ECO:0007669"/>
    <property type="project" value="TreeGrafter"/>
</dbReference>
<dbReference type="EMBL" id="UHDZ01000002">
    <property type="protein sequence ID" value="SUN32856.1"/>
    <property type="molecule type" value="Genomic_DNA"/>
</dbReference>
<dbReference type="SUPFAM" id="SSF56322">
    <property type="entry name" value="ADC synthase"/>
    <property type="match status" value="1"/>
</dbReference>
<comment type="cofactor">
    <cofactor evidence="1">
        <name>Mg(2+)</name>
        <dbReference type="ChEBI" id="CHEBI:18420"/>
    </cofactor>
</comment>
<feature type="domain" description="Chorismate-utilising enzyme C-terminal" evidence="5">
    <location>
        <begin position="184"/>
        <end position="436"/>
    </location>
</feature>
<dbReference type="GO" id="GO:0008909">
    <property type="term" value="F:isochorismate synthase activity"/>
    <property type="evidence" value="ECO:0007669"/>
    <property type="project" value="InterPro"/>
</dbReference>
<dbReference type="Pfam" id="PF00425">
    <property type="entry name" value="Chorismate_bind"/>
    <property type="match status" value="1"/>
</dbReference>
<accession>A0A380JAD5</accession>
<evidence type="ECO:0000256" key="3">
    <source>
        <dbReference type="ARBA" id="ARBA00022842"/>
    </source>
</evidence>
<evidence type="ECO:0000256" key="2">
    <source>
        <dbReference type="ARBA" id="ARBA00022723"/>
    </source>
</evidence>
<dbReference type="Proteomes" id="UP000255425">
    <property type="component" value="Unassembled WGS sequence"/>
</dbReference>
<evidence type="ECO:0000313" key="6">
    <source>
        <dbReference type="EMBL" id="SUN32856.1"/>
    </source>
</evidence>
<dbReference type="Gene3D" id="3.60.120.10">
    <property type="entry name" value="Anthranilate synthase"/>
    <property type="match status" value="1"/>
</dbReference>
<dbReference type="EC" id="4.1.3.27" evidence="6"/>
<keyword evidence="2" id="KW-0479">Metal-binding</keyword>
<reference evidence="6 7" key="1">
    <citation type="submission" date="2018-06" db="EMBL/GenBank/DDBJ databases">
        <authorList>
            <consortium name="Pathogen Informatics"/>
            <person name="Doyle S."/>
        </authorList>
    </citation>
    <scope>NUCLEOTIDE SEQUENCE [LARGE SCALE GENOMIC DNA]</scope>
    <source>
        <strain evidence="6 7">NCTC11807</strain>
    </source>
</reference>
<evidence type="ECO:0000256" key="4">
    <source>
        <dbReference type="ARBA" id="ARBA00023239"/>
    </source>
</evidence>
<sequence>MRILLDKINSLEYQKEKYHLNYLSEKDTKSLILNYIKKKLKCDYMVYEKDCKVFIGIKPMYTVNITNECTIIDHKNENKRNSELNEENINHLVTELYNLKKKISIFGIINFSLSYKIYDIDNKNTDTLASFFVPEMEVIIEKGSMYINYYKDNLLKDIEFTAKNDNLDLQTNNFVDKTIIYKDKKAYKSIVGKAIDDIKALNYSKVILSRKVNIPNKVNMLKSYLIGLNNNTPARSFLFEFNGLESFGYSPETILEVKDNYVYTFPLAGTRKLEGNENDFLLKNDLKNDLKEIAEHAMSVKLSFLEMEKICNLQSVKVEKYMDVYERGSVQHLGSIVSGHLKEDKNYYHAIQSLFPAVTSTGIPKKESLLAINKYENTPRELYSGGIFLLNDKEGLDVALALRSVFQNDKETYLRAGAGIIKSSNPEREFTETCEKLTSIINNIVY</sequence>
<evidence type="ECO:0000259" key="5">
    <source>
        <dbReference type="Pfam" id="PF00425"/>
    </source>
</evidence>
<dbReference type="AlphaFoldDB" id="A0A380JAD5"/>
<organism evidence="6 7">
    <name type="scientific">Staphylococcus saccharolyticus</name>
    <dbReference type="NCBI Taxonomy" id="33028"/>
    <lineage>
        <taxon>Bacteria</taxon>
        <taxon>Bacillati</taxon>
        <taxon>Bacillota</taxon>
        <taxon>Bacilli</taxon>
        <taxon>Bacillales</taxon>
        <taxon>Staphylococcaceae</taxon>
        <taxon>Staphylococcus</taxon>
    </lineage>
</organism>
<name>A0A380JAD5_9STAP</name>
<dbReference type="InterPro" id="IPR005801">
    <property type="entry name" value="ADC_synthase"/>
</dbReference>
<keyword evidence="7" id="KW-1185">Reference proteome</keyword>
<dbReference type="InterPro" id="IPR019996">
    <property type="entry name" value="Salicylate_synthase"/>
</dbReference>
<proteinExistence type="predicted"/>
<dbReference type="GO" id="GO:0046872">
    <property type="term" value="F:metal ion binding"/>
    <property type="evidence" value="ECO:0007669"/>
    <property type="project" value="UniProtKB-KW"/>
</dbReference>
<gene>
    <name evidence="6" type="primary">trpE_2</name>
    <name evidence="6" type="ORF">NCTC11807_02759</name>
</gene>